<dbReference type="GO" id="GO:0032301">
    <property type="term" value="C:MutSalpha complex"/>
    <property type="evidence" value="ECO:0007669"/>
    <property type="project" value="TreeGrafter"/>
</dbReference>
<dbReference type="Pfam" id="PF00488">
    <property type="entry name" value="MutS_V"/>
    <property type="match status" value="1"/>
</dbReference>
<evidence type="ECO:0000313" key="13">
    <source>
        <dbReference type="Proteomes" id="UP001107558"/>
    </source>
</evidence>
<keyword evidence="4 9" id="KW-0227">DNA damage</keyword>
<dbReference type="PROSITE" id="PS00486">
    <property type="entry name" value="DNA_MISMATCH_REPAIR_2"/>
    <property type="match status" value="1"/>
</dbReference>
<evidence type="ECO:0000256" key="8">
    <source>
        <dbReference type="ARBA" id="ARBA00023242"/>
    </source>
</evidence>
<accession>A0A9J6CIY3</accession>
<feature type="coiled-coil region" evidence="10">
    <location>
        <begin position="464"/>
        <end position="491"/>
    </location>
</feature>
<sequence>MSKQIQKALNLDQKSQINFIEFYQKITEKTSEDTLVFRAFDRGDFYSIHGKDINIALKTSIKSSIVTKMMCPQKNFELKYASLNRTLAEKMIRELLLIHFYRVEVYTCKRDDFSVKKGSPGNLVEFEDILTSDANEIVFSNLLVSVVLSTNNRIGLCSIDVDESTIQVTEFEDSDFFMNLEACLVVLAPKEIILPSVTKEYSKIGEILNRNRILSTVLQKADFVKSTNFLQDLAKVYRFSKGQQKNVHLIPEVKMDLAMGALAAAFKYIGITKDESNDNKFSISNLNFNQFVRLDTAAFSALNLFPSSESNSRSSNYKTQSVVGVLDCCKTNQGKRLLRQWIKQPLKNINMIRQRLDVVQCFVENKEVQFILHNQYLNILPDVLLLTNKLLRKRGSLSDVYKIYQVVSRIPDILKLLKNLECNAINSLLFTPLNELKDELHKILEMVLEIIDGDALKKGLFLVRASFDDDLNEIKKNMNDIEAKMNKETKSSASKLGLEEGSTLKLDYVSHLSFFLRASRKEDQTIRKNKQFEIIDTARGYLRFTTAKLKELNVEYNSLKASYEEHQKMIVAEICKIIVGYSLPLTNLNHCIATLDVFVSFAHVVDNSPGSYVRPEIFSSEEKRILQIEELRHPCLECQDIDFIPNDVNFIENESELLIITGANTCGKSTYIRSIGIAVLLAHIGMFVPCTSAKISMCDSILARIGAADDIQKNLSTFAVEMCETAAILRTATKNSLIIIDELGRGTSTFEGLGLAWSISEHLAKNIKCFTLFATHFHEITTLENQLSNVKNYHLASEVKNDKLLLLFQVIRGPVLKSYGIHVADIAHLPESVVVAAKSYLKELEANDVDKENSEKLSKIERLLKNIETDKNLDIDLLSIF</sequence>
<comment type="similarity">
    <text evidence="2 9">Belongs to the DNA mismatch repair MutS family.</text>
</comment>
<dbReference type="SMART" id="SM00533">
    <property type="entry name" value="MUTSd"/>
    <property type="match status" value="1"/>
</dbReference>
<dbReference type="PIRSF" id="PIRSF005813">
    <property type="entry name" value="MSH2"/>
    <property type="match status" value="1"/>
</dbReference>
<dbReference type="Pfam" id="PF05188">
    <property type="entry name" value="MutS_II"/>
    <property type="match status" value="1"/>
</dbReference>
<evidence type="ECO:0000259" key="11">
    <source>
        <dbReference type="PROSITE" id="PS00486"/>
    </source>
</evidence>
<dbReference type="FunFam" id="3.40.50.300:FF:000870">
    <property type="entry name" value="MutS protein homolog 4"/>
    <property type="match status" value="1"/>
</dbReference>
<keyword evidence="8" id="KW-0539">Nucleus</keyword>
<dbReference type="SMART" id="SM00534">
    <property type="entry name" value="MUTSac"/>
    <property type="match status" value="1"/>
</dbReference>
<keyword evidence="10" id="KW-0175">Coiled coil</keyword>
<dbReference type="InterPro" id="IPR007861">
    <property type="entry name" value="DNA_mismatch_repair_MutS_clamp"/>
</dbReference>
<protein>
    <recommendedName>
        <fullName evidence="11">DNA mismatch repair proteins mutS family domain-containing protein</fullName>
    </recommendedName>
</protein>
<dbReference type="Gene3D" id="1.10.1420.10">
    <property type="match status" value="2"/>
</dbReference>
<dbReference type="InterPro" id="IPR000432">
    <property type="entry name" value="DNA_mismatch_repair_MutS_C"/>
</dbReference>
<evidence type="ECO:0000256" key="3">
    <source>
        <dbReference type="ARBA" id="ARBA00022741"/>
    </source>
</evidence>
<dbReference type="GO" id="GO:0140664">
    <property type="term" value="F:ATP-dependent DNA damage sensor activity"/>
    <property type="evidence" value="ECO:0007669"/>
    <property type="project" value="InterPro"/>
</dbReference>
<proteinExistence type="inferred from homology"/>
<dbReference type="InterPro" id="IPR027417">
    <property type="entry name" value="P-loop_NTPase"/>
</dbReference>
<dbReference type="GO" id="GO:0006312">
    <property type="term" value="P:mitotic recombination"/>
    <property type="evidence" value="ECO:0007669"/>
    <property type="project" value="TreeGrafter"/>
</dbReference>
<dbReference type="Pfam" id="PF01624">
    <property type="entry name" value="MutS_I"/>
    <property type="match status" value="1"/>
</dbReference>
<evidence type="ECO:0000256" key="7">
    <source>
        <dbReference type="ARBA" id="ARBA00023204"/>
    </source>
</evidence>
<dbReference type="InterPro" id="IPR011184">
    <property type="entry name" value="DNA_mismatch_repair_Msh2"/>
</dbReference>
<keyword evidence="13" id="KW-1185">Reference proteome</keyword>
<evidence type="ECO:0000256" key="5">
    <source>
        <dbReference type="ARBA" id="ARBA00022840"/>
    </source>
</evidence>
<evidence type="ECO:0000256" key="6">
    <source>
        <dbReference type="ARBA" id="ARBA00023125"/>
    </source>
</evidence>
<evidence type="ECO:0000256" key="2">
    <source>
        <dbReference type="ARBA" id="ARBA00006271"/>
    </source>
</evidence>
<dbReference type="GO" id="GO:0005524">
    <property type="term" value="F:ATP binding"/>
    <property type="evidence" value="ECO:0007669"/>
    <property type="project" value="UniProtKB-KW"/>
</dbReference>
<dbReference type="InterPro" id="IPR007696">
    <property type="entry name" value="DNA_mismatch_repair_MutS_core"/>
</dbReference>
<keyword evidence="7 9" id="KW-0234">DNA repair</keyword>
<dbReference type="InterPro" id="IPR007695">
    <property type="entry name" value="DNA_mismatch_repair_MutS-lik_N"/>
</dbReference>
<dbReference type="AlphaFoldDB" id="A0A9J6CIY3"/>
<name>A0A9J6CIY3_POLVA</name>
<keyword evidence="5" id="KW-0067">ATP-binding</keyword>
<dbReference type="GO" id="GO:0030983">
    <property type="term" value="F:mismatched DNA binding"/>
    <property type="evidence" value="ECO:0007669"/>
    <property type="project" value="InterPro"/>
</dbReference>
<dbReference type="InterPro" id="IPR036187">
    <property type="entry name" value="DNA_mismatch_repair_MutS_sf"/>
</dbReference>
<comment type="subcellular location">
    <subcellularLocation>
        <location evidence="1">Nucleus</location>
    </subcellularLocation>
</comment>
<dbReference type="Pfam" id="PF05190">
    <property type="entry name" value="MutS_IV"/>
    <property type="match status" value="1"/>
</dbReference>
<dbReference type="InterPro" id="IPR016151">
    <property type="entry name" value="DNA_mismatch_repair_MutS_N"/>
</dbReference>
<comment type="function">
    <text evidence="9">Component of the post-replicative DNA mismatch repair system (MMR).</text>
</comment>
<dbReference type="EMBL" id="JADBJN010000001">
    <property type="protein sequence ID" value="KAG5682177.1"/>
    <property type="molecule type" value="Genomic_DNA"/>
</dbReference>
<feature type="coiled-coil region" evidence="10">
    <location>
        <begin position="542"/>
        <end position="569"/>
    </location>
</feature>
<dbReference type="PANTHER" id="PTHR11361:SF35">
    <property type="entry name" value="DNA MISMATCH REPAIR PROTEIN MSH2"/>
    <property type="match status" value="1"/>
</dbReference>
<dbReference type="Gene3D" id="3.30.420.110">
    <property type="entry name" value="MutS, connector domain"/>
    <property type="match status" value="1"/>
</dbReference>
<dbReference type="Gene3D" id="3.40.50.300">
    <property type="entry name" value="P-loop containing nucleotide triphosphate hydrolases"/>
    <property type="match status" value="1"/>
</dbReference>
<evidence type="ECO:0000256" key="9">
    <source>
        <dbReference type="RuleBase" id="RU003756"/>
    </source>
</evidence>
<dbReference type="Gene3D" id="3.40.1170.10">
    <property type="entry name" value="DNA repair protein MutS, domain I"/>
    <property type="match status" value="1"/>
</dbReference>
<dbReference type="Pfam" id="PF05192">
    <property type="entry name" value="MutS_III"/>
    <property type="match status" value="1"/>
</dbReference>
<dbReference type="SUPFAM" id="SSF52540">
    <property type="entry name" value="P-loop containing nucleoside triphosphate hydrolases"/>
    <property type="match status" value="1"/>
</dbReference>
<dbReference type="InterPro" id="IPR036678">
    <property type="entry name" value="MutS_con_dom_sf"/>
</dbReference>
<feature type="domain" description="DNA mismatch repair proteins mutS family" evidence="11">
    <location>
        <begin position="736"/>
        <end position="752"/>
    </location>
</feature>
<dbReference type="GO" id="GO:0006298">
    <property type="term" value="P:mismatch repair"/>
    <property type="evidence" value="ECO:0007669"/>
    <property type="project" value="InterPro"/>
</dbReference>
<keyword evidence="6 9" id="KW-0238">DNA-binding</keyword>
<keyword evidence="3 9" id="KW-0547">Nucleotide-binding</keyword>
<dbReference type="InterPro" id="IPR007860">
    <property type="entry name" value="DNA_mmatch_repair_MutS_con_dom"/>
</dbReference>
<evidence type="ECO:0000256" key="10">
    <source>
        <dbReference type="SAM" id="Coils"/>
    </source>
</evidence>
<dbReference type="SUPFAM" id="SSF48334">
    <property type="entry name" value="DNA repair protein MutS, domain III"/>
    <property type="match status" value="1"/>
</dbReference>
<dbReference type="OrthoDB" id="295033at2759"/>
<evidence type="ECO:0000256" key="1">
    <source>
        <dbReference type="ARBA" id="ARBA00004123"/>
    </source>
</evidence>
<dbReference type="Proteomes" id="UP001107558">
    <property type="component" value="Chromosome 1"/>
</dbReference>
<evidence type="ECO:0000256" key="4">
    <source>
        <dbReference type="ARBA" id="ARBA00022763"/>
    </source>
</evidence>
<dbReference type="InterPro" id="IPR045076">
    <property type="entry name" value="MutS"/>
</dbReference>
<organism evidence="12 13">
    <name type="scientific">Polypedilum vanderplanki</name>
    <name type="common">Sleeping chironomid midge</name>
    <dbReference type="NCBI Taxonomy" id="319348"/>
    <lineage>
        <taxon>Eukaryota</taxon>
        <taxon>Metazoa</taxon>
        <taxon>Ecdysozoa</taxon>
        <taxon>Arthropoda</taxon>
        <taxon>Hexapoda</taxon>
        <taxon>Insecta</taxon>
        <taxon>Pterygota</taxon>
        <taxon>Neoptera</taxon>
        <taxon>Endopterygota</taxon>
        <taxon>Diptera</taxon>
        <taxon>Nematocera</taxon>
        <taxon>Chironomoidea</taxon>
        <taxon>Chironomidae</taxon>
        <taxon>Chironominae</taxon>
        <taxon>Polypedilum</taxon>
        <taxon>Polypedilum</taxon>
    </lineage>
</organism>
<comment type="caution">
    <text evidence="12">The sequence shown here is derived from an EMBL/GenBank/DDBJ whole genome shotgun (WGS) entry which is preliminary data.</text>
</comment>
<reference evidence="12" key="1">
    <citation type="submission" date="2021-03" db="EMBL/GenBank/DDBJ databases">
        <title>Chromosome level genome of the anhydrobiotic midge Polypedilum vanderplanki.</title>
        <authorList>
            <person name="Yoshida Y."/>
            <person name="Kikawada T."/>
            <person name="Gusev O."/>
        </authorList>
    </citation>
    <scope>NUCLEOTIDE SEQUENCE</scope>
    <source>
        <strain evidence="12">NIAS01</strain>
        <tissue evidence="12">Whole body or cell culture</tissue>
    </source>
</reference>
<dbReference type="SUPFAM" id="SSF53150">
    <property type="entry name" value="DNA repair protein MutS, domain II"/>
    <property type="match status" value="1"/>
</dbReference>
<gene>
    <name evidence="12" type="ORF">PVAND_011545</name>
</gene>
<dbReference type="PANTHER" id="PTHR11361">
    <property type="entry name" value="DNA MISMATCH REPAIR PROTEIN MUTS FAMILY MEMBER"/>
    <property type="match status" value="1"/>
</dbReference>
<evidence type="ECO:0000313" key="12">
    <source>
        <dbReference type="EMBL" id="KAG5682177.1"/>
    </source>
</evidence>